<feature type="compositionally biased region" description="Pro residues" evidence="1">
    <location>
        <begin position="74"/>
        <end position="102"/>
    </location>
</feature>
<feature type="region of interest" description="Disordered" evidence="1">
    <location>
        <begin position="38"/>
        <end position="113"/>
    </location>
</feature>
<dbReference type="Proteomes" id="UP001334732">
    <property type="component" value="Chromosome"/>
</dbReference>
<sequence>MRRRVRPWWLALAASLLLHVGLLGGMAWRWLPGAPPAEPSTLEVQLASPPAPTAAPPRPKPPLPKTVPLHRPVAVPPPPPAVEAPSPPADEPIEIPQPPAVPSPAAVGGEEAAAPVAEAAAPPPLNALPPRIDMRFELRYGLASGEQTLVWVNEGEHYTVTSVAAATGLTGLFYRGRFAQTSRGRITPTGLQPQEFWDQRGEKRSSARFDAASGDLAVTPAQGPVRHFGYNGTVQDALSLFFQFALTAPPPEGRQRFTVFNGRKLREYTYEVRGEEMLDTALGPLRTLHLVRAGDDDGRFEAWLAIDRHYLPVRVLRSDASDSTMELRVQSIAP</sequence>
<keyword evidence="3" id="KW-1185">Reference proteome</keyword>
<evidence type="ECO:0000256" key="1">
    <source>
        <dbReference type="SAM" id="MobiDB-lite"/>
    </source>
</evidence>
<evidence type="ECO:0000313" key="2">
    <source>
        <dbReference type="EMBL" id="WRS39129.1"/>
    </source>
</evidence>
<dbReference type="InterPro" id="IPR021457">
    <property type="entry name" value="DUF3108"/>
</dbReference>
<feature type="compositionally biased region" description="Pro residues" evidence="1">
    <location>
        <begin position="49"/>
        <end position="65"/>
    </location>
</feature>
<dbReference type="RefSeq" id="WP_324779659.1">
    <property type="nucleotide sequence ID" value="NZ_CP141769.1"/>
</dbReference>
<dbReference type="Pfam" id="PF11306">
    <property type="entry name" value="DUF3108"/>
    <property type="match status" value="1"/>
</dbReference>
<dbReference type="EMBL" id="CP141769">
    <property type="protein sequence ID" value="WRS39129.1"/>
    <property type="molecule type" value="Genomic_DNA"/>
</dbReference>
<organism evidence="2 3">
    <name type="scientific">Thiobacillus sedimenti</name>
    <dbReference type="NCBI Taxonomy" id="3110231"/>
    <lineage>
        <taxon>Bacteria</taxon>
        <taxon>Pseudomonadati</taxon>
        <taxon>Pseudomonadota</taxon>
        <taxon>Betaproteobacteria</taxon>
        <taxon>Nitrosomonadales</taxon>
        <taxon>Thiobacillaceae</taxon>
        <taxon>Thiobacillus</taxon>
    </lineage>
</organism>
<accession>A0ABZ1CIC9</accession>
<protein>
    <submittedName>
        <fullName evidence="2">DUF3108 domain-containing protein</fullName>
    </submittedName>
</protein>
<gene>
    <name evidence="2" type="ORF">VA613_14125</name>
</gene>
<reference evidence="2 3" key="1">
    <citation type="submission" date="2023-12" db="EMBL/GenBank/DDBJ databases">
        <title>Thiobacillus sedimentum sp. nov., a chemolithoautotrophic sulfur-oxidizing bacterium isolated from freshwater sediment.</title>
        <authorList>
            <person name="Luo J."/>
            <person name="Dai C."/>
        </authorList>
    </citation>
    <scope>NUCLEOTIDE SEQUENCE [LARGE SCALE GENOMIC DNA]</scope>
    <source>
        <strain evidence="2 3">SCUT-2</strain>
    </source>
</reference>
<name>A0ABZ1CIC9_9PROT</name>
<proteinExistence type="predicted"/>
<feature type="compositionally biased region" description="Low complexity" evidence="1">
    <location>
        <begin position="103"/>
        <end position="113"/>
    </location>
</feature>
<evidence type="ECO:0000313" key="3">
    <source>
        <dbReference type="Proteomes" id="UP001334732"/>
    </source>
</evidence>